<dbReference type="GO" id="GO:0005085">
    <property type="term" value="F:guanyl-nucleotide exchange factor activity"/>
    <property type="evidence" value="ECO:0007669"/>
    <property type="project" value="TreeGrafter"/>
</dbReference>
<dbReference type="Pfam" id="PF04603">
    <property type="entry name" value="Mog1"/>
    <property type="match status" value="1"/>
</dbReference>
<dbReference type="InterPro" id="IPR016123">
    <property type="entry name" value="Mog1/PsbP_a/b/a-sand"/>
</dbReference>
<dbReference type="AlphaFoldDB" id="A0A1J4MAW2"/>
<dbReference type="RefSeq" id="XP_067066617.1">
    <property type="nucleotide sequence ID" value="XM_067212755.1"/>
</dbReference>
<protein>
    <submittedName>
        <fullName evidence="4">Nuclear import protein MOG1</fullName>
    </submittedName>
</protein>
<sequence length="180" mass="21440">MEFIQHQLYGDSIRVEIPKNFIDISKIRDVPDHQEVFVDDLSESSIIFEILQQTDLKSDQIGEYYFKDLADCNESTSNEVLYSEPLVQYNKEFLTSACFGIQQVQKRYQEGERNEILYLYVLVIRILMKKTDILISFNSVMKQDQRIVQENEIYYSNDTIQDIIKHILETFTIRNWDLFI</sequence>
<dbReference type="EMBL" id="LRBS01000123">
    <property type="protein sequence ID" value="OII71366.1"/>
    <property type="molecule type" value="Genomic_DNA"/>
</dbReference>
<comment type="similarity">
    <text evidence="1">Belongs to the MOG1 family.</text>
</comment>
<dbReference type="PANTHER" id="PTHR15837:SF0">
    <property type="entry name" value="RAN GUANINE NUCLEOTIDE RELEASE FACTOR"/>
    <property type="match status" value="1"/>
</dbReference>
<organism evidence="4 5">
    <name type="scientific">Cryptosporidium andersoni</name>
    <dbReference type="NCBI Taxonomy" id="117008"/>
    <lineage>
        <taxon>Eukaryota</taxon>
        <taxon>Sar</taxon>
        <taxon>Alveolata</taxon>
        <taxon>Apicomplexa</taxon>
        <taxon>Conoidasida</taxon>
        <taxon>Coccidia</taxon>
        <taxon>Eucoccidiorida</taxon>
        <taxon>Eimeriorina</taxon>
        <taxon>Cryptosporidiidae</taxon>
        <taxon>Cryptosporidium</taxon>
    </lineage>
</organism>
<dbReference type="GeneID" id="92366709"/>
<accession>A0A1J4MAW2</accession>
<evidence type="ECO:0000313" key="4">
    <source>
        <dbReference type="EMBL" id="OII71366.1"/>
    </source>
</evidence>
<dbReference type="GO" id="GO:0031267">
    <property type="term" value="F:small GTPase binding"/>
    <property type="evidence" value="ECO:0007669"/>
    <property type="project" value="TreeGrafter"/>
</dbReference>
<evidence type="ECO:0000313" key="5">
    <source>
        <dbReference type="Proteomes" id="UP000186804"/>
    </source>
</evidence>
<dbReference type="Gene3D" id="3.40.1000.10">
    <property type="entry name" value="Mog1/PsbP, alpha/beta/alpha sandwich"/>
    <property type="match status" value="1"/>
</dbReference>
<keyword evidence="5" id="KW-1185">Reference proteome</keyword>
<reference evidence="4 5" key="1">
    <citation type="submission" date="2016-10" db="EMBL/GenBank/DDBJ databases">
        <title>Reductive evolution of mitochondrial metabolism and differential evolution of invasion-related proteins in Cryptosporidium.</title>
        <authorList>
            <person name="Liu S."/>
            <person name="Roellig D.M."/>
            <person name="Guo Y."/>
            <person name="Li N."/>
            <person name="Frace M.A."/>
            <person name="Tang K."/>
            <person name="Zhang L."/>
            <person name="Feng Y."/>
            <person name="Xiao L."/>
        </authorList>
    </citation>
    <scope>NUCLEOTIDE SEQUENCE [LARGE SCALE GENOMIC DNA]</scope>
    <source>
        <strain evidence="4">30847</strain>
    </source>
</reference>
<proteinExistence type="inferred from homology"/>
<dbReference type="GO" id="GO:0005634">
    <property type="term" value="C:nucleus"/>
    <property type="evidence" value="ECO:0007669"/>
    <property type="project" value="TreeGrafter"/>
</dbReference>
<dbReference type="OrthoDB" id="10255285at2759"/>
<keyword evidence="3" id="KW-0653">Protein transport</keyword>
<dbReference type="GO" id="GO:0006606">
    <property type="term" value="P:protein import into nucleus"/>
    <property type="evidence" value="ECO:0007669"/>
    <property type="project" value="TreeGrafter"/>
</dbReference>
<comment type="caution">
    <text evidence="4">The sequence shown here is derived from an EMBL/GenBank/DDBJ whole genome shotgun (WGS) entry which is preliminary data.</text>
</comment>
<evidence type="ECO:0000256" key="3">
    <source>
        <dbReference type="ARBA" id="ARBA00022927"/>
    </source>
</evidence>
<name>A0A1J4MAW2_9CRYT</name>
<evidence type="ECO:0000256" key="1">
    <source>
        <dbReference type="ARBA" id="ARBA00010307"/>
    </source>
</evidence>
<dbReference type="InterPro" id="IPR007681">
    <property type="entry name" value="Mog1"/>
</dbReference>
<dbReference type="SUPFAM" id="SSF55724">
    <property type="entry name" value="Mog1p/PsbP-like"/>
    <property type="match status" value="1"/>
</dbReference>
<evidence type="ECO:0000256" key="2">
    <source>
        <dbReference type="ARBA" id="ARBA00022448"/>
    </source>
</evidence>
<dbReference type="VEuPathDB" id="CryptoDB:cand_025250"/>
<gene>
    <name evidence="4" type="ORF">cand_025250</name>
</gene>
<dbReference type="Proteomes" id="UP000186804">
    <property type="component" value="Unassembled WGS sequence"/>
</dbReference>
<keyword evidence="2" id="KW-0813">Transport</keyword>
<dbReference type="PANTHER" id="PTHR15837">
    <property type="entry name" value="RAN GUANINE NUCLEOTIDE RELEASE FACTOR"/>
    <property type="match status" value="1"/>
</dbReference>